<organism evidence="1 2">
    <name type="scientific">Cordyceps javanica</name>
    <dbReference type="NCBI Taxonomy" id="43265"/>
    <lineage>
        <taxon>Eukaryota</taxon>
        <taxon>Fungi</taxon>
        <taxon>Dikarya</taxon>
        <taxon>Ascomycota</taxon>
        <taxon>Pezizomycotina</taxon>
        <taxon>Sordariomycetes</taxon>
        <taxon>Hypocreomycetidae</taxon>
        <taxon>Hypocreales</taxon>
        <taxon>Cordycipitaceae</taxon>
        <taxon>Cordyceps</taxon>
    </lineage>
</organism>
<keyword evidence="2" id="KW-1185">Reference proteome</keyword>
<dbReference type="Proteomes" id="UP000315783">
    <property type="component" value="Unassembled WGS sequence"/>
</dbReference>
<reference evidence="1 2" key="1">
    <citation type="journal article" date="2019" name="Appl. Microbiol. Biotechnol.">
        <title>Genome sequence of Isaria javanica and comparative genome analysis insights into family S53 peptidase evolution in fungal entomopathogens.</title>
        <authorList>
            <person name="Lin R."/>
            <person name="Zhang X."/>
            <person name="Xin B."/>
            <person name="Zou M."/>
            <person name="Gao Y."/>
            <person name="Qin F."/>
            <person name="Hu Q."/>
            <person name="Xie B."/>
            <person name="Cheng X."/>
        </authorList>
    </citation>
    <scope>NUCLEOTIDE SEQUENCE [LARGE SCALE GENOMIC DNA]</scope>
    <source>
        <strain evidence="1 2">IJ1G</strain>
    </source>
</reference>
<dbReference type="AlphaFoldDB" id="A0A545VS63"/>
<comment type="caution">
    <text evidence="1">The sequence shown here is derived from an EMBL/GenBank/DDBJ whole genome shotgun (WGS) entry which is preliminary data.</text>
</comment>
<dbReference type="EMBL" id="SPUK01000011">
    <property type="protein sequence ID" value="TQV93726.1"/>
    <property type="molecule type" value="Genomic_DNA"/>
</dbReference>
<proteinExistence type="predicted"/>
<evidence type="ECO:0000313" key="1">
    <source>
        <dbReference type="EMBL" id="TQV93726.1"/>
    </source>
</evidence>
<accession>A0A545VS63</accession>
<gene>
    <name evidence="1" type="ORF">IF1G_07458</name>
</gene>
<name>A0A545VS63_9HYPO</name>
<evidence type="ECO:0000313" key="2">
    <source>
        <dbReference type="Proteomes" id="UP000315783"/>
    </source>
</evidence>
<dbReference type="OrthoDB" id="10255522at2759"/>
<protein>
    <submittedName>
        <fullName evidence="1">Uncharacterized protein</fullName>
    </submittedName>
</protein>
<sequence>MFGTNAHTHDTPATVDRLVQGFSECRAKLRLLEQSEEQLERSVAVTCIDDSQAAIEWHGADAKRMSGDVSEKAMQHQAQFDTPPPRFDETSLLAAAPSAPHHQDTLRDRDFPLHMLRHLGPDMACLLDGALQRQRDMVDAAHHALDGLGEANRALIADLAESRANESNLTVAIDDLHAVHRAAEASQAQELTSLYAAQSAAQHELASLRRLAAADRDQLNRLHDVTEDLQAEMSRLRADSAALHAHNTSLQSTITSHRMTESMLQEEIERLTAAQSMAESRLFELESQNTGLKACLQSKDALINALRREANDEKQARLSTHSLLVTISGFPAEGQHWEDLTASLKLQRQNACEAPAGWQWLQAWDDDDGAAQPPEAAAAHHSTTAALCFACVCLRHWMGHHARARDCLQSLVNRLESAAELPVGLCHTVLFAVLEAAGRRPLRFDIALLLCQVARLIAAKCHSERRREAAAKVRDCVSRDCADARLLDALLDGGGGGGGGGDLGDQVPFCTPTLAQKGHVVYVKSMDSLLFVSRERLRLRWISVRRIDWTKSSIDSIHLRSGDVSQKLRFGQVDVELFKALLHL</sequence>